<evidence type="ECO:0000256" key="3">
    <source>
        <dbReference type="ARBA" id="ARBA00023163"/>
    </source>
</evidence>
<dbReference type="InterPro" id="IPR038510">
    <property type="entry name" value="Spt4_sf"/>
</dbReference>
<protein>
    <recommendedName>
        <fullName evidence="6">Spt4/RpoE2 zinc finger domain-containing protein</fullName>
    </recommendedName>
</protein>
<dbReference type="PANTHER" id="PTHR12882:SF1">
    <property type="entry name" value="TRANSCRIPTION ELONGATION FACTOR SPT4"/>
    <property type="match status" value="1"/>
</dbReference>
<accession>A0ABQ8UG09</accession>
<feature type="domain" description="Spt4/RpoE2 zinc finger" evidence="6">
    <location>
        <begin position="13"/>
        <end position="90"/>
    </location>
</feature>
<proteinExistence type="inferred from homology"/>
<evidence type="ECO:0000256" key="1">
    <source>
        <dbReference type="ARBA" id="ARBA00004123"/>
    </source>
</evidence>
<dbReference type="InterPro" id="IPR029040">
    <property type="entry name" value="RPABC4/Spt4"/>
</dbReference>
<comment type="caution">
    <text evidence="7">The sequence shown here is derived from an EMBL/GenBank/DDBJ whole genome shotgun (WGS) entry which is preliminary data.</text>
</comment>
<comment type="subcellular location">
    <subcellularLocation>
        <location evidence="1 5">Nucleus</location>
    </subcellularLocation>
</comment>
<dbReference type="PANTHER" id="PTHR12882">
    <property type="entry name" value="SUPPRESSOR OF TY 4"/>
    <property type="match status" value="1"/>
</dbReference>
<reference evidence="7" key="1">
    <citation type="journal article" date="2022" name="bioRxiv">
        <title>Genomics of Preaxostyla Flagellates Illuminates Evolutionary Transitions and the Path Towards Mitochondrial Loss.</title>
        <authorList>
            <person name="Novak L.V.F."/>
            <person name="Treitli S.C."/>
            <person name="Pyrih J."/>
            <person name="Halakuc P."/>
            <person name="Pipaliya S.V."/>
            <person name="Vacek V."/>
            <person name="Brzon O."/>
            <person name="Soukal P."/>
            <person name="Eme L."/>
            <person name="Dacks J.B."/>
            <person name="Karnkowska A."/>
            <person name="Elias M."/>
            <person name="Hampl V."/>
        </authorList>
    </citation>
    <scope>NUCLEOTIDE SEQUENCE</scope>
    <source>
        <strain evidence="7">RCP-MX</strain>
    </source>
</reference>
<dbReference type="SMART" id="SM01389">
    <property type="entry name" value="Spt4"/>
    <property type="match status" value="1"/>
</dbReference>
<evidence type="ECO:0000313" key="7">
    <source>
        <dbReference type="EMBL" id="KAJ4458202.1"/>
    </source>
</evidence>
<gene>
    <name evidence="7" type="ORF">PAPYR_6167</name>
</gene>
<keyword evidence="4 5" id="KW-0539">Nucleus</keyword>
<comment type="similarity">
    <text evidence="2 5">Belongs to the SPT4 family.</text>
</comment>
<organism evidence="7 8">
    <name type="scientific">Paratrimastix pyriformis</name>
    <dbReference type="NCBI Taxonomy" id="342808"/>
    <lineage>
        <taxon>Eukaryota</taxon>
        <taxon>Metamonada</taxon>
        <taxon>Preaxostyla</taxon>
        <taxon>Paratrimastigidae</taxon>
        <taxon>Paratrimastix</taxon>
    </lineage>
</organism>
<dbReference type="Pfam" id="PF06093">
    <property type="entry name" value="Spt4"/>
    <property type="match status" value="1"/>
</dbReference>
<sequence>MQPGVCPNSFKQLRACLVCGLIKTTQQFVENGCENCEKYVHLSGDRERVLDCTTPRYQGVILLNDSNHSWVGKYLFLEGKYRGVYAIKASGILPPEVLGDLEARGVTPHCLNAS</sequence>
<dbReference type="InterPro" id="IPR022800">
    <property type="entry name" value="Spt4/RpoE2_Znf"/>
</dbReference>
<dbReference type="InterPro" id="IPR009287">
    <property type="entry name" value="Spt4"/>
</dbReference>
<dbReference type="CDD" id="cd07973">
    <property type="entry name" value="Spt4"/>
    <property type="match status" value="1"/>
</dbReference>
<evidence type="ECO:0000259" key="6">
    <source>
        <dbReference type="SMART" id="SM01389"/>
    </source>
</evidence>
<dbReference type="PIRSF" id="PIRSF025023">
    <property type="entry name" value="Spt4"/>
    <property type="match status" value="1"/>
</dbReference>
<dbReference type="Proteomes" id="UP001141327">
    <property type="component" value="Unassembled WGS sequence"/>
</dbReference>
<evidence type="ECO:0000256" key="2">
    <source>
        <dbReference type="ARBA" id="ARBA00010464"/>
    </source>
</evidence>
<dbReference type="EMBL" id="JAPMOS010000033">
    <property type="protein sequence ID" value="KAJ4458202.1"/>
    <property type="molecule type" value="Genomic_DNA"/>
</dbReference>
<dbReference type="SUPFAM" id="SSF63393">
    <property type="entry name" value="RNA polymerase subunits"/>
    <property type="match status" value="1"/>
</dbReference>
<evidence type="ECO:0000256" key="4">
    <source>
        <dbReference type="ARBA" id="ARBA00023242"/>
    </source>
</evidence>
<evidence type="ECO:0000313" key="8">
    <source>
        <dbReference type="Proteomes" id="UP001141327"/>
    </source>
</evidence>
<dbReference type="Gene3D" id="3.30.40.210">
    <property type="match status" value="1"/>
</dbReference>
<name>A0ABQ8UG09_9EUKA</name>
<keyword evidence="8" id="KW-1185">Reference proteome</keyword>
<keyword evidence="3 5" id="KW-0804">Transcription</keyword>
<evidence type="ECO:0000256" key="5">
    <source>
        <dbReference type="PIRNR" id="PIRNR025023"/>
    </source>
</evidence>